<dbReference type="RefSeq" id="WP_385943764.1">
    <property type="nucleotide sequence ID" value="NZ_JBHSPG010000023.1"/>
</dbReference>
<gene>
    <name evidence="6" type="ORF">ACFPU1_03285</name>
</gene>
<dbReference type="Gene3D" id="3.40.50.300">
    <property type="entry name" value="P-loop containing nucleotide triphosphate hydrolases"/>
    <property type="match status" value="1"/>
</dbReference>
<dbReference type="EMBL" id="JBHSOZ010000003">
    <property type="protein sequence ID" value="MFC5711795.1"/>
    <property type="molecule type" value="Genomic_DNA"/>
</dbReference>
<proteinExistence type="inferred from homology"/>
<comment type="caution">
    <text evidence="6">The sequence shown here is derived from an EMBL/GenBank/DDBJ whole genome shotgun (WGS) entry which is preliminary data.</text>
</comment>
<evidence type="ECO:0000256" key="2">
    <source>
        <dbReference type="ARBA" id="ARBA00022448"/>
    </source>
</evidence>
<evidence type="ECO:0000313" key="7">
    <source>
        <dbReference type="Proteomes" id="UP001596142"/>
    </source>
</evidence>
<dbReference type="PROSITE" id="PS00211">
    <property type="entry name" value="ABC_TRANSPORTER_1"/>
    <property type="match status" value="1"/>
</dbReference>
<dbReference type="InterPro" id="IPR003593">
    <property type="entry name" value="AAA+_ATPase"/>
</dbReference>
<dbReference type="Pfam" id="PF00005">
    <property type="entry name" value="ABC_tran"/>
    <property type="match status" value="1"/>
</dbReference>
<dbReference type="SUPFAM" id="SSF52540">
    <property type="entry name" value="P-loop containing nucleoside triphosphate hydrolases"/>
    <property type="match status" value="1"/>
</dbReference>
<evidence type="ECO:0000256" key="3">
    <source>
        <dbReference type="ARBA" id="ARBA00022741"/>
    </source>
</evidence>
<accession>A0ABW0YHB9</accession>
<dbReference type="Pfam" id="PF13732">
    <property type="entry name" value="DrrA1-3_C"/>
    <property type="match status" value="1"/>
</dbReference>
<keyword evidence="7" id="KW-1185">Reference proteome</keyword>
<dbReference type="Proteomes" id="UP001596142">
    <property type="component" value="Unassembled WGS sequence"/>
</dbReference>
<dbReference type="PROSITE" id="PS50893">
    <property type="entry name" value="ABC_TRANSPORTER_2"/>
    <property type="match status" value="1"/>
</dbReference>
<keyword evidence="4 6" id="KW-0067">ATP-binding</keyword>
<sequence length="297" mass="33830">MNQLTKSYGKEHAVRDVSFALENGRCTALLGPNGAGKTTILKMLSGLLKPTDGTIHFTKTKARKDNRKYIGFLPQHPVFYDWMTGREFLMYAGRLSHLSFNEAKFRADELLTRVGIEEAGNQRIGKYSGGMKQRLGIAQAMIHRPALLMLDEPVSALDPIGRREILQMMKDLKKETTLLFSTHILNDAEEVSDDVLILRKGLKVAEGNIHDLRTEQQKAKIHVQVKGMAADWLQEWRAWAQVEDIEFEDDLAKIRVNDLEQAKKLMLKKIVQQEIPLISFEVARTTLEDLFMEVVNQ</sequence>
<feature type="domain" description="ABC transporter" evidence="5">
    <location>
        <begin position="1"/>
        <end position="225"/>
    </location>
</feature>
<dbReference type="PANTHER" id="PTHR43335:SF11">
    <property type="entry name" value="ABC TRANSPORTER RELATED"/>
    <property type="match status" value="1"/>
</dbReference>
<evidence type="ECO:0000256" key="1">
    <source>
        <dbReference type="ARBA" id="ARBA00005417"/>
    </source>
</evidence>
<evidence type="ECO:0000313" key="6">
    <source>
        <dbReference type="EMBL" id="MFC5711795.1"/>
    </source>
</evidence>
<evidence type="ECO:0000256" key="4">
    <source>
        <dbReference type="ARBA" id="ARBA00022840"/>
    </source>
</evidence>
<dbReference type="InterPro" id="IPR003439">
    <property type="entry name" value="ABC_transporter-like_ATP-bd"/>
</dbReference>
<dbReference type="InterPro" id="IPR017871">
    <property type="entry name" value="ABC_transporter-like_CS"/>
</dbReference>
<evidence type="ECO:0000259" key="5">
    <source>
        <dbReference type="PROSITE" id="PS50893"/>
    </source>
</evidence>
<dbReference type="InterPro" id="IPR025302">
    <property type="entry name" value="DrrA1/2-like_C"/>
</dbReference>
<keyword evidence="2" id="KW-0813">Transport</keyword>
<dbReference type="InterPro" id="IPR027417">
    <property type="entry name" value="P-loop_NTPase"/>
</dbReference>
<dbReference type="GO" id="GO:0005524">
    <property type="term" value="F:ATP binding"/>
    <property type="evidence" value="ECO:0007669"/>
    <property type="project" value="UniProtKB-KW"/>
</dbReference>
<organism evidence="6 7">
    <name type="scientific">Thalassorhabdus alkalitolerans</name>
    <dbReference type="NCBI Taxonomy" id="2282697"/>
    <lineage>
        <taxon>Bacteria</taxon>
        <taxon>Bacillati</taxon>
        <taxon>Bacillota</taxon>
        <taxon>Bacilli</taxon>
        <taxon>Bacillales</taxon>
        <taxon>Bacillaceae</taxon>
        <taxon>Thalassorhabdus</taxon>
    </lineage>
</organism>
<comment type="similarity">
    <text evidence="1">Belongs to the ABC transporter superfamily.</text>
</comment>
<dbReference type="PANTHER" id="PTHR43335">
    <property type="entry name" value="ABC TRANSPORTER, ATP-BINDING PROTEIN"/>
    <property type="match status" value="1"/>
</dbReference>
<reference evidence="7" key="1">
    <citation type="journal article" date="2019" name="Int. J. Syst. Evol. Microbiol.">
        <title>The Global Catalogue of Microorganisms (GCM) 10K type strain sequencing project: providing services to taxonomists for standard genome sequencing and annotation.</title>
        <authorList>
            <consortium name="The Broad Institute Genomics Platform"/>
            <consortium name="The Broad Institute Genome Sequencing Center for Infectious Disease"/>
            <person name="Wu L."/>
            <person name="Ma J."/>
        </authorList>
    </citation>
    <scope>NUCLEOTIDE SEQUENCE [LARGE SCALE GENOMIC DNA]</scope>
    <source>
        <strain evidence="7">CECT 7184</strain>
    </source>
</reference>
<dbReference type="SMART" id="SM00382">
    <property type="entry name" value="AAA"/>
    <property type="match status" value="1"/>
</dbReference>
<dbReference type="CDD" id="cd03230">
    <property type="entry name" value="ABC_DR_subfamily_A"/>
    <property type="match status" value="1"/>
</dbReference>
<name>A0ABW0YHB9_9BACI</name>
<keyword evidence="3" id="KW-0547">Nucleotide-binding</keyword>
<protein>
    <submittedName>
        <fullName evidence="6">ATP-binding cassette domain-containing protein</fullName>
    </submittedName>
</protein>